<dbReference type="PANTHER" id="PTHR15087">
    <property type="entry name" value="PROTEIN NPAT"/>
    <property type="match status" value="1"/>
</dbReference>
<feature type="region of interest" description="Disordered" evidence="1">
    <location>
        <begin position="486"/>
        <end position="521"/>
    </location>
</feature>
<evidence type="ECO:0000313" key="4">
    <source>
        <dbReference type="Proteomes" id="UP000574191"/>
    </source>
</evidence>
<accession>A0A7L2QDE4</accession>
<feature type="region of interest" description="Disordered" evidence="1">
    <location>
        <begin position="1396"/>
        <end position="1433"/>
    </location>
</feature>
<sequence>VAGYLQQENLQATCHQFILESSDLKEYAEHCTEDGFIPACLLSLCGKNLTTILNEYVAMKTKETTNEVPAMMSSLWKKLDYTLSQIRSMQNSDFRFSSNQRIRTRSGIVEMKRQRMLQQSAPANSGLLSVAHQSGQQNSSSSVVPPQVIHKTINQSMPQTRLSTLFVNQSQAQENKINTGGLIHIQVPTSQERKLHSNLLSPGRRKSDSQKRKSVATSGPLSAARSSQDSEEAVVEKESEPLEELIDGNFPQLVIENAREKILSNKSLQEKLAENINKILGSDGSVAQAPKQTDSGPTEQETSIDEILGLQGEIHMSEEAIQDILEQTESDPAFQALFDWFDYGKSKVNKNLPAGISGRNGVENEILVAEDSLETFGSSLGTEETSRCDNSREPLSCKGFQLGEASCALKTSINDDDMAKKNPASEQLHGNCRPRKQTEVLIAITPEHIRELEIAFDSVSDLSEPNKRPSSDSKCNEQCADTYVTKESSTLVSESETAMEIEKGPPSDSSQSSPNLEYVHSGTPEIPLISVAEDAVAGENKTDSGSKCPLSPDTSLSEKRLPGSLSDGSPGHSALLRKNNSSISSPLADAGKEQTVTSDPAALPGVSQENSSHPSNHQDQSTQADCAAGSAADITDLDRTELQLEVVDTSNKTYSNDQHALDKPCKKDFNLPSELPNTEGTQGEMQEPSSSTKVDTDNLYFSSGNNACTDISVVSTENNLTTSEMCHSPLPETASLAEESGTEAKSISSVSSSSQPMDVDPSNIMSLKIIISDDPFIASDTELNNAVSSITGENLPTIILSSPAKSPTKTAGLPKCLTSEDTEKNVDSALAEQNLLVLRPKDPVVTSVNTQNEDCAGFSVASSTHLSNEGGFIQLMPATSTAFGNSSNLYIATCMTDPATLGAAVTPSNVVVLPGSSMPLASQAPAVQQLRTPPRSSNTFPANQTVSPNFPQGSAIIIASPVQPVLQGMVGMIPLSVVGQNGNTFSAPACQVLHMPVANPVCNGSVPKLPIPPKSQKIPGARNRNTTGACLVFLRGAEEEQRVLRTSQAGNCDKLTSAEPGRKVEENLPVAPAESTSSNSRQSESHRRVLCFDNVLPTPGGGTQIQAPKSSSQKERNESPLFAVDSASSSAKAQVPKRDKDKTLPRILCRPEVGSNRGASAKEPQPERKVATAGLSLDPFHKATANKENELRRDTDEKQKNQDTAKLSNGQQSVALWNEKAVASVQELNKKQGSLSNGAGSGKSSVSAPLSSKEPKREPAKAAGQGLSLSSPFPKQCVEMLQDIQWQSPAGKTVENGELPVPRTPSGVGDRHADDTTDSVRTPTCRRFSEDSATPRIMVPPATPDLPACSPASETGSENSVSMAAHTLMILSRAAIARTSAATPLKDNSQQFRALRSTVKKRKLEDLNEGERNSRSASRKELQSSPTPSKKKKIKASTNICCYFPLLQKKKLPNSFPAGMDVDKFLLSLHYDE</sequence>
<feature type="compositionally biased region" description="Polar residues" evidence="1">
    <location>
        <begin position="607"/>
        <end position="624"/>
    </location>
</feature>
<feature type="compositionally biased region" description="Polar residues" evidence="1">
    <location>
        <begin position="486"/>
        <end position="496"/>
    </location>
</feature>
<dbReference type="GO" id="GO:0003712">
    <property type="term" value="F:transcription coregulator activity"/>
    <property type="evidence" value="ECO:0007669"/>
    <property type="project" value="TreeGrafter"/>
</dbReference>
<feature type="compositionally biased region" description="Basic and acidic residues" evidence="1">
    <location>
        <begin position="1403"/>
        <end position="1422"/>
    </location>
</feature>
<feature type="region of interest" description="Disordered" evidence="1">
    <location>
        <begin position="654"/>
        <end position="693"/>
    </location>
</feature>
<dbReference type="OrthoDB" id="6287635at2759"/>
<evidence type="ECO:0000256" key="1">
    <source>
        <dbReference type="SAM" id="MobiDB-lite"/>
    </source>
</evidence>
<name>A0A7L2QDE4_9PASS</name>
<feature type="domain" description="Protein NPAT C-terminal" evidence="2">
    <location>
        <begin position="785"/>
        <end position="1473"/>
    </location>
</feature>
<feature type="non-terminal residue" evidence="3">
    <location>
        <position position="1473"/>
    </location>
</feature>
<feature type="compositionally biased region" description="Basic and acidic residues" evidence="1">
    <location>
        <begin position="659"/>
        <end position="669"/>
    </location>
</feature>
<feature type="region of interest" description="Disordered" evidence="1">
    <location>
        <begin position="1232"/>
        <end position="1271"/>
    </location>
</feature>
<feature type="region of interest" description="Disordered" evidence="1">
    <location>
        <begin position="537"/>
        <end position="631"/>
    </location>
</feature>
<proteinExistence type="predicted"/>
<dbReference type="GO" id="GO:0005634">
    <property type="term" value="C:nucleus"/>
    <property type="evidence" value="ECO:0007669"/>
    <property type="project" value="TreeGrafter"/>
</dbReference>
<feature type="non-terminal residue" evidence="3">
    <location>
        <position position="1"/>
    </location>
</feature>
<comment type="caution">
    <text evidence="3">The sequence shown here is derived from an EMBL/GenBank/DDBJ whole genome shotgun (WGS) entry which is preliminary data.</text>
</comment>
<feature type="compositionally biased region" description="Polar residues" evidence="1">
    <location>
        <begin position="215"/>
        <end position="227"/>
    </location>
</feature>
<dbReference type="PANTHER" id="PTHR15087:SF14">
    <property type="entry name" value="PROTEIN NPAT"/>
    <property type="match status" value="1"/>
</dbReference>
<gene>
    <name evidence="3" type="primary">Npat</name>
    <name evidence="3" type="ORF">HYPCIN_R04637</name>
</gene>
<dbReference type="Proteomes" id="UP000574191">
    <property type="component" value="Unassembled WGS sequence"/>
</dbReference>
<keyword evidence="4" id="KW-1185">Reference proteome</keyword>
<organism evidence="3 4">
    <name type="scientific">Hypocryptadius cinnamomeus</name>
    <dbReference type="NCBI Taxonomy" id="589841"/>
    <lineage>
        <taxon>Eukaryota</taxon>
        <taxon>Metazoa</taxon>
        <taxon>Chordata</taxon>
        <taxon>Craniata</taxon>
        <taxon>Vertebrata</taxon>
        <taxon>Euteleostomi</taxon>
        <taxon>Archelosauria</taxon>
        <taxon>Archosauria</taxon>
        <taxon>Dinosauria</taxon>
        <taxon>Saurischia</taxon>
        <taxon>Theropoda</taxon>
        <taxon>Coelurosauria</taxon>
        <taxon>Aves</taxon>
        <taxon>Neognathae</taxon>
        <taxon>Neoaves</taxon>
        <taxon>Telluraves</taxon>
        <taxon>Australaves</taxon>
        <taxon>Passeriformes</taxon>
        <taxon>Sylvioidea</taxon>
        <taxon>Zosteropidae</taxon>
        <taxon>Hypocryptadius</taxon>
    </lineage>
</organism>
<feature type="region of interest" description="Disordered" evidence="1">
    <location>
        <begin position="1335"/>
        <end position="1360"/>
    </location>
</feature>
<evidence type="ECO:0000313" key="3">
    <source>
        <dbReference type="EMBL" id="NXR94703.1"/>
    </source>
</evidence>
<feature type="region of interest" description="Disordered" evidence="1">
    <location>
        <begin position="734"/>
        <end position="759"/>
    </location>
</feature>
<feature type="compositionally biased region" description="Basic and acidic residues" evidence="1">
    <location>
        <begin position="1179"/>
        <end position="1203"/>
    </location>
</feature>
<feature type="compositionally biased region" description="Polar residues" evidence="1">
    <location>
        <begin position="675"/>
        <end position="693"/>
    </location>
</feature>
<dbReference type="Pfam" id="PF15712">
    <property type="entry name" value="NPAT_C"/>
    <property type="match status" value="1"/>
</dbReference>
<feature type="region of interest" description="Disordered" evidence="1">
    <location>
        <begin position="1052"/>
        <end position="1212"/>
    </location>
</feature>
<feature type="region of interest" description="Disordered" evidence="1">
    <location>
        <begin position="1289"/>
        <end position="1323"/>
    </location>
</feature>
<dbReference type="InterPro" id="IPR031442">
    <property type="entry name" value="NPAT_C"/>
</dbReference>
<evidence type="ECO:0000259" key="2">
    <source>
        <dbReference type="Pfam" id="PF15712"/>
    </source>
</evidence>
<feature type="region of interest" description="Disordered" evidence="1">
    <location>
        <begin position="188"/>
        <end position="242"/>
    </location>
</feature>
<feature type="compositionally biased region" description="Polar residues" evidence="1">
    <location>
        <begin position="1232"/>
        <end position="1250"/>
    </location>
</feature>
<protein>
    <submittedName>
        <fullName evidence="3">NPAT protein</fullName>
    </submittedName>
</protein>
<reference evidence="3 4" key="1">
    <citation type="submission" date="2019-09" db="EMBL/GenBank/DDBJ databases">
        <title>Bird 10,000 Genomes (B10K) Project - Family phase.</title>
        <authorList>
            <person name="Zhang G."/>
        </authorList>
    </citation>
    <scope>NUCLEOTIDE SEQUENCE [LARGE SCALE GENOMIC DNA]</scope>
    <source>
        <strain evidence="3">B10K-DU-002-83</strain>
    </source>
</reference>
<dbReference type="InterPro" id="IPR052850">
    <property type="entry name" value="NPAT_LisH"/>
</dbReference>
<dbReference type="EMBL" id="VYZP01067395">
    <property type="protein sequence ID" value="NXR94703.1"/>
    <property type="molecule type" value="Genomic_DNA"/>
</dbReference>